<sequence length="348" mass="40528">MDLIALRRKINQLQQAKRLIRIGNLLHQGYTMEAALSFISLHANKEIQEQLDQVQTDLHSGMRIHEAFERLHLPADILSFIYFYEEQGEVANGFIQAGIVFQGREKTRVQIQKLLRYPLVLGWAGVMVLIIVQQFIVPHFQNLFVSMNSNPPALTAFFFKILENLPLIAFVFFILLFILYIYYRIKIKPIPPHLKIKKLLQLKITRELTRRILTYYFSLQFGRLLGGGMSIQHALSIFEEQNHLPFFQHEAVQMKRELQQGESLTQMLQNRYYFLKDLSFVVENGNRTGYLASDLQNYSELLFTDLEESLKKGLALLQPIFFIGMGGFIFIVFLSVMLPMFEMIGALR</sequence>
<evidence type="ECO:0000256" key="5">
    <source>
        <dbReference type="ARBA" id="ARBA00022989"/>
    </source>
</evidence>
<name>A0ABU9VKA5_9BACI</name>
<evidence type="ECO:0000256" key="3">
    <source>
        <dbReference type="ARBA" id="ARBA00022475"/>
    </source>
</evidence>
<keyword evidence="5 7" id="KW-1133">Transmembrane helix</keyword>
<dbReference type="InterPro" id="IPR018076">
    <property type="entry name" value="T2SS_GspF_dom"/>
</dbReference>
<comment type="caution">
    <text evidence="9">The sequence shown here is derived from an EMBL/GenBank/DDBJ whole genome shotgun (WGS) entry which is preliminary data.</text>
</comment>
<dbReference type="RefSeq" id="WP_343130895.1">
    <property type="nucleotide sequence ID" value="NZ_JBCITK010000001.1"/>
</dbReference>
<dbReference type="EMBL" id="JBCITK010000001">
    <property type="protein sequence ID" value="MEN0644130.1"/>
    <property type="molecule type" value="Genomic_DNA"/>
</dbReference>
<evidence type="ECO:0000256" key="1">
    <source>
        <dbReference type="ARBA" id="ARBA00004651"/>
    </source>
</evidence>
<dbReference type="PANTHER" id="PTHR30012">
    <property type="entry name" value="GENERAL SECRETION PATHWAY PROTEIN"/>
    <property type="match status" value="1"/>
</dbReference>
<evidence type="ECO:0000259" key="8">
    <source>
        <dbReference type="Pfam" id="PF00482"/>
    </source>
</evidence>
<proteinExistence type="inferred from homology"/>
<dbReference type="NCBIfam" id="NF041012">
    <property type="entry name" value="T4P_ComGB"/>
    <property type="match status" value="1"/>
</dbReference>
<feature type="transmembrane region" description="Helical" evidence="7">
    <location>
        <begin position="114"/>
        <end position="137"/>
    </location>
</feature>
<keyword evidence="6 7" id="KW-0472">Membrane</keyword>
<evidence type="ECO:0000256" key="2">
    <source>
        <dbReference type="ARBA" id="ARBA00005745"/>
    </source>
</evidence>
<gene>
    <name evidence="9" type="primary">comGB</name>
    <name evidence="9" type="ORF">MKY91_13340</name>
</gene>
<keyword evidence="3" id="KW-1003">Cell membrane</keyword>
<evidence type="ECO:0000313" key="9">
    <source>
        <dbReference type="EMBL" id="MEN0644130.1"/>
    </source>
</evidence>
<feature type="transmembrane region" description="Helical" evidence="7">
    <location>
        <begin position="157"/>
        <end position="183"/>
    </location>
</feature>
<dbReference type="InterPro" id="IPR003004">
    <property type="entry name" value="GspF/PilC"/>
</dbReference>
<feature type="domain" description="Type II secretion system protein GspF" evidence="8">
    <location>
        <begin position="22"/>
        <end position="138"/>
    </location>
</feature>
<keyword evidence="4 7" id="KW-0812">Transmembrane</keyword>
<dbReference type="Proteomes" id="UP001418796">
    <property type="component" value="Unassembled WGS sequence"/>
</dbReference>
<accession>A0ABU9VKA5</accession>
<organism evidence="9 10">
    <name type="scientific">Alkalicoccobacillus gibsonii</name>
    <dbReference type="NCBI Taxonomy" id="79881"/>
    <lineage>
        <taxon>Bacteria</taxon>
        <taxon>Bacillati</taxon>
        <taxon>Bacillota</taxon>
        <taxon>Bacilli</taxon>
        <taxon>Bacillales</taxon>
        <taxon>Bacillaceae</taxon>
        <taxon>Alkalicoccobacillus</taxon>
    </lineage>
</organism>
<comment type="similarity">
    <text evidence="2">Belongs to the GSP F family.</text>
</comment>
<dbReference type="InterPro" id="IPR042094">
    <property type="entry name" value="T2SS_GspF_sf"/>
</dbReference>
<evidence type="ECO:0000256" key="7">
    <source>
        <dbReference type="SAM" id="Phobius"/>
    </source>
</evidence>
<dbReference type="Gene3D" id="1.20.81.30">
    <property type="entry name" value="Type II secretion system (T2SS), domain F"/>
    <property type="match status" value="2"/>
</dbReference>
<feature type="domain" description="Type II secretion system protein GspF" evidence="8">
    <location>
        <begin position="217"/>
        <end position="339"/>
    </location>
</feature>
<evidence type="ECO:0000256" key="4">
    <source>
        <dbReference type="ARBA" id="ARBA00022692"/>
    </source>
</evidence>
<reference evidence="9 10" key="1">
    <citation type="submission" date="2024-03" db="EMBL/GenBank/DDBJ databases">
        <title>Bacilli Hybrid Assemblies.</title>
        <authorList>
            <person name="Kovac J."/>
        </authorList>
    </citation>
    <scope>NUCLEOTIDE SEQUENCE [LARGE SCALE GENOMIC DNA]</scope>
    <source>
        <strain evidence="9 10">FSL R7-0666</strain>
    </source>
</reference>
<dbReference type="InterPro" id="IPR047692">
    <property type="entry name" value="T4P_ComGB"/>
</dbReference>
<comment type="subcellular location">
    <subcellularLocation>
        <location evidence="1">Cell membrane</location>
        <topology evidence="1">Multi-pass membrane protein</topology>
    </subcellularLocation>
</comment>
<evidence type="ECO:0000313" key="10">
    <source>
        <dbReference type="Proteomes" id="UP001418796"/>
    </source>
</evidence>
<keyword evidence="10" id="KW-1185">Reference proteome</keyword>
<dbReference type="Pfam" id="PF00482">
    <property type="entry name" value="T2SSF"/>
    <property type="match status" value="2"/>
</dbReference>
<evidence type="ECO:0000256" key="6">
    <source>
        <dbReference type="ARBA" id="ARBA00023136"/>
    </source>
</evidence>
<protein>
    <submittedName>
        <fullName evidence="9">Competence type IV pilus assembly protein ComGB</fullName>
    </submittedName>
</protein>
<feature type="transmembrane region" description="Helical" evidence="7">
    <location>
        <begin position="320"/>
        <end position="341"/>
    </location>
</feature>
<dbReference type="PANTHER" id="PTHR30012:SF0">
    <property type="entry name" value="TYPE II SECRETION SYSTEM PROTEIN F-RELATED"/>
    <property type="match status" value="1"/>
</dbReference>